<accession>A0A147K4T4</accession>
<keyword evidence="2" id="KW-1133">Transmembrane helix</keyword>
<keyword evidence="2" id="KW-0472">Membrane</keyword>
<gene>
    <name evidence="4" type="ORF">Q75_15695</name>
</gene>
<keyword evidence="1" id="KW-0175">Coiled coil</keyword>
<dbReference type="Proteomes" id="UP000074108">
    <property type="component" value="Unassembled WGS sequence"/>
</dbReference>
<evidence type="ECO:0000256" key="2">
    <source>
        <dbReference type="SAM" id="Phobius"/>
    </source>
</evidence>
<dbReference type="PROSITE" id="PS50965">
    <property type="entry name" value="NERD"/>
    <property type="match status" value="1"/>
</dbReference>
<feature type="transmembrane region" description="Helical" evidence="2">
    <location>
        <begin position="45"/>
        <end position="70"/>
    </location>
</feature>
<dbReference type="RefSeq" id="WP_059351900.1">
    <property type="nucleotide sequence ID" value="NZ_LDYG01000051.1"/>
</dbReference>
<evidence type="ECO:0000256" key="1">
    <source>
        <dbReference type="SAM" id="Coils"/>
    </source>
</evidence>
<dbReference type="EMBL" id="LDYG01000051">
    <property type="protein sequence ID" value="KUP04431.1"/>
    <property type="molecule type" value="Genomic_DNA"/>
</dbReference>
<feature type="coiled-coil region" evidence="1">
    <location>
        <begin position="15"/>
        <end position="42"/>
    </location>
</feature>
<reference evidence="4 5" key="1">
    <citation type="journal article" date="2016" name="Front. Microbiol.">
        <title>Microevolution Analysis of Bacillus coahuilensis Unveils Differences in Phosphorus Acquisition Strategies and Their Regulation.</title>
        <authorList>
            <person name="Gomez-Lunar Z."/>
            <person name="Hernandez-Gonzalez I."/>
            <person name="Rodriguez-Torres M.D."/>
            <person name="Souza V."/>
            <person name="Olmedo-Alvarez G."/>
        </authorList>
    </citation>
    <scope>NUCLEOTIDE SEQUENCE [LARGE SCALE GENOMIC DNA]</scope>
    <source>
        <strain evidence="5">p1.1.43</strain>
    </source>
</reference>
<dbReference type="AlphaFoldDB" id="A0A147K4T4"/>
<keyword evidence="5" id="KW-1185">Reference proteome</keyword>
<evidence type="ECO:0000313" key="4">
    <source>
        <dbReference type="EMBL" id="KUP04431.1"/>
    </source>
</evidence>
<dbReference type="OrthoDB" id="2886969at2"/>
<name>A0A147K4T4_9BACI</name>
<evidence type="ECO:0000259" key="3">
    <source>
        <dbReference type="PROSITE" id="PS50965"/>
    </source>
</evidence>
<protein>
    <recommendedName>
        <fullName evidence="3">NERD domain-containing protein</fullName>
    </recommendedName>
</protein>
<proteinExistence type="predicted"/>
<organism evidence="4 5">
    <name type="scientific">Bacillus coahuilensis p1.1.43</name>
    <dbReference type="NCBI Taxonomy" id="1150625"/>
    <lineage>
        <taxon>Bacteria</taxon>
        <taxon>Bacillati</taxon>
        <taxon>Bacillota</taxon>
        <taxon>Bacilli</taxon>
        <taxon>Bacillales</taxon>
        <taxon>Bacillaceae</taxon>
        <taxon>Bacillus</taxon>
    </lineage>
</organism>
<evidence type="ECO:0000313" key="5">
    <source>
        <dbReference type="Proteomes" id="UP000074108"/>
    </source>
</evidence>
<dbReference type="InterPro" id="IPR011528">
    <property type="entry name" value="NERD"/>
</dbReference>
<keyword evidence="2" id="KW-0812">Transmembrane</keyword>
<dbReference type="PATRIC" id="fig|1150625.3.peg.3280"/>
<dbReference type="STRING" id="1150625.Q75_15695"/>
<comment type="caution">
    <text evidence="4">The sequence shown here is derived from an EMBL/GenBank/DDBJ whole genome shotgun (WGS) entry which is preliminary data.</text>
</comment>
<dbReference type="Pfam" id="PF08378">
    <property type="entry name" value="NERD"/>
    <property type="match status" value="1"/>
</dbReference>
<sequence length="278" mass="32106">MALVVKRQTVVQKQREEAKYVKDTLEKEIAKIKQLNKKELTKQSLIWMTLLGVMLYNVFPVGLIVGWFVGREIVLRKLCKNQRQQLREVNQKINLQLGEAGENKVSQAIETQLPNHFLLLNDLVIPNGAQGTQIDHVLIGKDTIYCIETKDITGKFYPHKDGWLWYPANSKGTVHKKTVVKNPQHQSIYHANQLKKLLEKHGCYVEIKPVVILTNPHGEWKGRQDNTCPILRVKPFIQYVSKENDSNITVDTRDRIAQILSDIDKQYSKTFYSQFQSS</sequence>
<feature type="domain" description="NERD" evidence="3">
    <location>
        <begin position="97"/>
        <end position="217"/>
    </location>
</feature>